<evidence type="ECO:0000256" key="1">
    <source>
        <dbReference type="SAM" id="MobiDB-lite"/>
    </source>
</evidence>
<name>A0A8J5LWF7_ZINOF</name>
<feature type="transmembrane region" description="Helical" evidence="2">
    <location>
        <begin position="12"/>
        <end position="45"/>
    </location>
</feature>
<evidence type="ECO:0008006" key="5">
    <source>
        <dbReference type="Google" id="ProtNLM"/>
    </source>
</evidence>
<protein>
    <recommendedName>
        <fullName evidence="5">Transmembrane protein</fullName>
    </recommendedName>
</protein>
<keyword evidence="4" id="KW-1185">Reference proteome</keyword>
<dbReference type="AlphaFoldDB" id="A0A8J5LWF7"/>
<feature type="compositionally biased region" description="Polar residues" evidence="1">
    <location>
        <begin position="136"/>
        <end position="148"/>
    </location>
</feature>
<dbReference type="Proteomes" id="UP000734854">
    <property type="component" value="Unassembled WGS sequence"/>
</dbReference>
<organism evidence="3 4">
    <name type="scientific">Zingiber officinale</name>
    <name type="common">Ginger</name>
    <name type="synonym">Amomum zingiber</name>
    <dbReference type="NCBI Taxonomy" id="94328"/>
    <lineage>
        <taxon>Eukaryota</taxon>
        <taxon>Viridiplantae</taxon>
        <taxon>Streptophyta</taxon>
        <taxon>Embryophyta</taxon>
        <taxon>Tracheophyta</taxon>
        <taxon>Spermatophyta</taxon>
        <taxon>Magnoliopsida</taxon>
        <taxon>Liliopsida</taxon>
        <taxon>Zingiberales</taxon>
        <taxon>Zingiberaceae</taxon>
        <taxon>Zingiber</taxon>
    </lineage>
</organism>
<accession>A0A8J5LWF7</accession>
<keyword evidence="2" id="KW-0472">Membrane</keyword>
<evidence type="ECO:0000313" key="4">
    <source>
        <dbReference type="Proteomes" id="UP000734854"/>
    </source>
</evidence>
<keyword evidence="2" id="KW-0812">Transmembrane</keyword>
<feature type="region of interest" description="Disordered" evidence="1">
    <location>
        <begin position="133"/>
        <end position="159"/>
    </location>
</feature>
<sequence>MFLGFGVRVWKFAFLKCLVLVTGSGGGVLNSIALYFSCVVVFFLLRRRFVFVAPPRAGAVLSRFVETGGDSRGLPWKSESLYSALVLLFWRNTKRYSSDSLSITRHASPSSPDGHYGRLDTEFLSGERNGMAGHDQNGSLLGQATSAVVSGRRDVSRQD</sequence>
<dbReference type="EMBL" id="JACMSC010000001">
    <property type="protein sequence ID" value="KAG6538023.1"/>
    <property type="molecule type" value="Genomic_DNA"/>
</dbReference>
<keyword evidence="2" id="KW-1133">Transmembrane helix</keyword>
<evidence type="ECO:0000313" key="3">
    <source>
        <dbReference type="EMBL" id="KAG6538023.1"/>
    </source>
</evidence>
<comment type="caution">
    <text evidence="3">The sequence shown here is derived from an EMBL/GenBank/DDBJ whole genome shotgun (WGS) entry which is preliminary data.</text>
</comment>
<proteinExistence type="predicted"/>
<reference evidence="3 4" key="1">
    <citation type="submission" date="2020-08" db="EMBL/GenBank/DDBJ databases">
        <title>Plant Genome Project.</title>
        <authorList>
            <person name="Zhang R.-G."/>
        </authorList>
    </citation>
    <scope>NUCLEOTIDE SEQUENCE [LARGE SCALE GENOMIC DNA]</scope>
    <source>
        <tissue evidence="3">Rhizome</tissue>
    </source>
</reference>
<gene>
    <name evidence="3" type="ORF">ZIOFF_003126</name>
</gene>
<evidence type="ECO:0000256" key="2">
    <source>
        <dbReference type="SAM" id="Phobius"/>
    </source>
</evidence>